<feature type="non-terminal residue" evidence="2">
    <location>
        <position position="1"/>
    </location>
</feature>
<organism evidence="2 3">
    <name type="scientific">Caerostris extrusa</name>
    <name type="common">Bark spider</name>
    <name type="synonym">Caerostris bankana</name>
    <dbReference type="NCBI Taxonomy" id="172846"/>
    <lineage>
        <taxon>Eukaryota</taxon>
        <taxon>Metazoa</taxon>
        <taxon>Ecdysozoa</taxon>
        <taxon>Arthropoda</taxon>
        <taxon>Chelicerata</taxon>
        <taxon>Arachnida</taxon>
        <taxon>Araneae</taxon>
        <taxon>Araneomorphae</taxon>
        <taxon>Entelegynae</taxon>
        <taxon>Araneoidea</taxon>
        <taxon>Araneidae</taxon>
        <taxon>Caerostris</taxon>
    </lineage>
</organism>
<name>A0AAV4MCM8_CAEEX</name>
<evidence type="ECO:0000313" key="2">
    <source>
        <dbReference type="EMBL" id="GIX69831.1"/>
    </source>
</evidence>
<accession>A0AAV4MCM8</accession>
<reference evidence="2 3" key="1">
    <citation type="submission" date="2021-06" db="EMBL/GenBank/DDBJ databases">
        <title>Caerostris extrusa draft genome.</title>
        <authorList>
            <person name="Kono N."/>
            <person name="Arakawa K."/>
        </authorList>
    </citation>
    <scope>NUCLEOTIDE SEQUENCE [LARGE SCALE GENOMIC DNA]</scope>
</reference>
<dbReference type="Proteomes" id="UP001054945">
    <property type="component" value="Unassembled WGS sequence"/>
</dbReference>
<proteinExistence type="predicted"/>
<evidence type="ECO:0000313" key="3">
    <source>
        <dbReference type="Proteomes" id="UP001054945"/>
    </source>
</evidence>
<comment type="caution">
    <text evidence="2">The sequence shown here is derived from an EMBL/GenBank/DDBJ whole genome shotgun (WGS) entry which is preliminary data.</text>
</comment>
<sequence length="105" mass="11956">HIPYFPPFPLVPLTTPSGYISSVTPVRHLKNLFVLRHLSYISNAISDTNDAQQPPPQKPGHVVVILISESMCFPRETIHQQEKPGNEFKPQDRALRRTELRMDAT</sequence>
<dbReference type="AlphaFoldDB" id="A0AAV4MCM8"/>
<dbReference type="EMBL" id="BPLR01019623">
    <property type="protein sequence ID" value="GIX69831.1"/>
    <property type="molecule type" value="Genomic_DNA"/>
</dbReference>
<gene>
    <name evidence="2" type="ORF">CEXT_228041</name>
</gene>
<evidence type="ECO:0000256" key="1">
    <source>
        <dbReference type="SAM" id="MobiDB-lite"/>
    </source>
</evidence>
<keyword evidence="3" id="KW-1185">Reference proteome</keyword>
<feature type="region of interest" description="Disordered" evidence="1">
    <location>
        <begin position="78"/>
        <end position="105"/>
    </location>
</feature>
<protein>
    <submittedName>
        <fullName evidence="2">Uncharacterized protein</fullName>
    </submittedName>
</protein>